<accession>A0A345DR91</accession>
<dbReference type="EMBL" id="CP031088">
    <property type="protein sequence ID" value="AXF96732.1"/>
    <property type="molecule type" value="Genomic_DNA"/>
</dbReference>
<protein>
    <submittedName>
        <fullName evidence="1">Uncharacterized protein</fullName>
    </submittedName>
</protein>
<evidence type="ECO:0000313" key="1">
    <source>
        <dbReference type="EMBL" id="AXF96732.1"/>
    </source>
</evidence>
<proteinExistence type="predicted"/>
<gene>
    <name evidence="1" type="ORF">SDAV_001779</name>
</gene>
<dbReference type="KEGG" id="sphh:SDAV_001779"/>
<evidence type="ECO:0000313" key="2">
    <source>
        <dbReference type="Proteomes" id="UP000253689"/>
    </source>
</evidence>
<sequence length="67" mass="8164">MCLFGCDSLFEKGFIYVDNDGIIKKDFNKNATSYTESFINKIIMKKCKYYNEYNKKYFEYHKKIIFK</sequence>
<reference evidence="2" key="1">
    <citation type="submission" date="2018-07" db="EMBL/GenBank/DDBJ databases">
        <title>Complete Genome Sequence of Spiroplasma phoeniceum.</title>
        <authorList>
            <person name="Davis R.E."/>
            <person name="Shao J.Y."/>
            <person name="Zhao Y."/>
            <person name="Silver A."/>
            <person name="Stump z."/>
            <person name="Gasparich G."/>
        </authorList>
    </citation>
    <scope>NUCLEOTIDE SEQUENCE [LARGE SCALE GENOMIC DNA]</scope>
    <source>
        <strain evidence="2">P40</strain>
    </source>
</reference>
<name>A0A345DR91_9MOLU</name>
<organism evidence="1 2">
    <name type="scientific">Spiroplasma phoeniceum P40</name>
    <dbReference type="NCBI Taxonomy" id="1276259"/>
    <lineage>
        <taxon>Bacteria</taxon>
        <taxon>Bacillati</taxon>
        <taxon>Mycoplasmatota</taxon>
        <taxon>Mollicutes</taxon>
        <taxon>Entomoplasmatales</taxon>
        <taxon>Spiroplasmataceae</taxon>
        <taxon>Spiroplasma</taxon>
    </lineage>
</organism>
<dbReference type="Proteomes" id="UP000253689">
    <property type="component" value="Chromosome"/>
</dbReference>
<dbReference type="AlphaFoldDB" id="A0A345DR91"/>
<keyword evidence="2" id="KW-1185">Reference proteome</keyword>